<keyword evidence="3" id="KW-0548">Nucleotidyltransferase</keyword>
<dbReference type="OrthoDB" id="76949at2759"/>
<dbReference type="InterPro" id="IPR036770">
    <property type="entry name" value="Ankyrin_rpt-contain_sf"/>
</dbReference>
<feature type="repeat" description="ANK" evidence="8">
    <location>
        <begin position="31"/>
        <end position="63"/>
    </location>
</feature>
<comment type="caution">
    <text evidence="11">The sequence shown here is derived from an EMBL/GenBank/DDBJ whole genome shotgun (WGS) entry which is preliminary data.</text>
</comment>
<protein>
    <recommendedName>
        <fullName evidence="1">NAD(+) ADP-ribosyltransferase</fullName>
        <ecNumber evidence="1">2.4.2.30</ecNumber>
    </recommendedName>
</protein>
<evidence type="ECO:0000313" key="12">
    <source>
        <dbReference type="Proteomes" id="UP000318571"/>
    </source>
</evidence>
<dbReference type="STRING" id="6832.A0A553PHI8"/>
<comment type="similarity">
    <text evidence="6">Belongs to the ARTD/PARP family.</text>
</comment>
<evidence type="ECO:0000256" key="7">
    <source>
        <dbReference type="ARBA" id="ARBA00033987"/>
    </source>
</evidence>
<dbReference type="Pfam" id="PF12796">
    <property type="entry name" value="Ank_2"/>
    <property type="match status" value="1"/>
</dbReference>
<evidence type="ECO:0000256" key="3">
    <source>
        <dbReference type="ARBA" id="ARBA00022695"/>
    </source>
</evidence>
<evidence type="ECO:0000256" key="4">
    <source>
        <dbReference type="ARBA" id="ARBA00022737"/>
    </source>
</evidence>
<dbReference type="InterPro" id="IPR013761">
    <property type="entry name" value="SAM/pointed_sf"/>
</dbReference>
<comment type="catalytic activity">
    <reaction evidence="7">
        <text>NAD(+) + (ADP-D-ribosyl)n-acceptor = nicotinamide + (ADP-D-ribosyl)n+1-acceptor + H(+).</text>
        <dbReference type="EC" id="2.4.2.30"/>
    </reaction>
</comment>
<evidence type="ECO:0000259" key="10">
    <source>
        <dbReference type="SMART" id="SM00454"/>
    </source>
</evidence>
<keyword evidence="4" id="KW-0677">Repeat</keyword>
<dbReference type="EMBL" id="VCGU01000004">
    <property type="protein sequence ID" value="TRY77153.1"/>
    <property type="molecule type" value="Genomic_DNA"/>
</dbReference>
<dbReference type="SMART" id="SM00454">
    <property type="entry name" value="SAM"/>
    <property type="match status" value="1"/>
</dbReference>
<keyword evidence="2" id="KW-0328">Glycosyltransferase</keyword>
<accession>A0A553PHI8</accession>
<evidence type="ECO:0000256" key="9">
    <source>
        <dbReference type="SAM" id="MobiDB-lite"/>
    </source>
</evidence>
<keyword evidence="12" id="KW-1185">Reference proteome</keyword>
<dbReference type="SMART" id="SM00248">
    <property type="entry name" value="ANK"/>
    <property type="match status" value="2"/>
</dbReference>
<evidence type="ECO:0000256" key="6">
    <source>
        <dbReference type="ARBA" id="ARBA00024347"/>
    </source>
</evidence>
<feature type="compositionally biased region" description="Basic and acidic residues" evidence="9">
    <location>
        <begin position="328"/>
        <end position="341"/>
    </location>
</feature>
<dbReference type="EC" id="2.4.2.30" evidence="1"/>
<dbReference type="InterPro" id="IPR002110">
    <property type="entry name" value="Ankyrin_rpt"/>
</dbReference>
<name>A0A553PHI8_TIGCA</name>
<evidence type="ECO:0000256" key="1">
    <source>
        <dbReference type="ARBA" id="ARBA00012020"/>
    </source>
</evidence>
<evidence type="ECO:0000256" key="8">
    <source>
        <dbReference type="PROSITE-ProRule" id="PRU00023"/>
    </source>
</evidence>
<dbReference type="SUPFAM" id="SSF48403">
    <property type="entry name" value="Ankyrin repeat"/>
    <property type="match status" value="1"/>
</dbReference>
<feature type="region of interest" description="Disordered" evidence="9">
    <location>
        <begin position="324"/>
        <end position="353"/>
    </location>
</feature>
<dbReference type="GO" id="GO:0003950">
    <property type="term" value="F:NAD+ poly-ADP-ribosyltransferase activity"/>
    <property type="evidence" value="ECO:0007669"/>
    <property type="project" value="UniProtKB-EC"/>
</dbReference>
<dbReference type="GO" id="GO:0016779">
    <property type="term" value="F:nucleotidyltransferase activity"/>
    <property type="evidence" value="ECO:0007669"/>
    <property type="project" value="UniProtKB-KW"/>
</dbReference>
<dbReference type="PROSITE" id="PS50297">
    <property type="entry name" value="ANK_REP_REGION"/>
    <property type="match status" value="2"/>
</dbReference>
<feature type="compositionally biased region" description="Acidic residues" evidence="9">
    <location>
        <begin position="342"/>
        <end position="353"/>
    </location>
</feature>
<proteinExistence type="inferred from homology"/>
<dbReference type="AlphaFoldDB" id="A0A553PHI8"/>
<sequence length="427" mass="47475">MSDRYHRAAKDGLLGVLKETTKKDTNLKDEDGMTPTLWAAFEGNLEALKLLVGRGGNPEKCDNYGNRALHLAAAKGHLQCVSYLINFGVNMYGLDIDMHTPQELAAMNDCTEILQYFDAVHTKAEAEDPKRVKKLQEQAQRDTLKLKKNFQKVQDKADKMATKHKSTIEKSMKKMASQEEADEGAPIVDNRRDSVAVHQQHLNFSEMVGVSGGDTTGTTRSKKLMGTVFKKANVKKRGIQADTFKVRSTQGDGSKTMTRLSGLRRDSEIMFVSPIKENDDEVDVPAPRLALRRDTFGIFERPGFGEMAFRRESMAATLMAVSNDVGSDGERASSRHSREDPSDGSDEEPSDGAVDDAISLFLAGLGLSSYISVFQKQKIDLETLMELNEQNLMEMDMEIGPRKKILKAIKERQDDMAKVTIIEDSSL</sequence>
<keyword evidence="3" id="KW-0808">Transferase</keyword>
<dbReference type="Proteomes" id="UP000318571">
    <property type="component" value="Chromosome 5"/>
</dbReference>
<feature type="repeat" description="ANK" evidence="8">
    <location>
        <begin position="64"/>
        <end position="96"/>
    </location>
</feature>
<dbReference type="PANTHER" id="PTHR24171">
    <property type="entry name" value="ANKYRIN REPEAT DOMAIN-CONTAINING PROTEIN 39-RELATED"/>
    <property type="match status" value="1"/>
</dbReference>
<gene>
    <name evidence="11" type="ORF">TCAL_00067</name>
</gene>
<dbReference type="PROSITE" id="PS50088">
    <property type="entry name" value="ANK_REPEAT"/>
    <property type="match status" value="2"/>
</dbReference>
<dbReference type="InterPro" id="IPR001660">
    <property type="entry name" value="SAM"/>
</dbReference>
<evidence type="ECO:0000313" key="11">
    <source>
        <dbReference type="EMBL" id="TRY77153.1"/>
    </source>
</evidence>
<dbReference type="Gene3D" id="1.25.40.20">
    <property type="entry name" value="Ankyrin repeat-containing domain"/>
    <property type="match status" value="1"/>
</dbReference>
<evidence type="ECO:0000256" key="2">
    <source>
        <dbReference type="ARBA" id="ARBA00022676"/>
    </source>
</evidence>
<dbReference type="SUPFAM" id="SSF47769">
    <property type="entry name" value="SAM/Pointed domain"/>
    <property type="match status" value="1"/>
</dbReference>
<evidence type="ECO:0000256" key="5">
    <source>
        <dbReference type="ARBA" id="ARBA00023043"/>
    </source>
</evidence>
<reference evidence="11 12" key="1">
    <citation type="journal article" date="2018" name="Nat. Ecol. Evol.">
        <title>Genomic signatures of mitonuclear coevolution across populations of Tigriopus californicus.</title>
        <authorList>
            <person name="Barreto F.S."/>
            <person name="Watson E.T."/>
            <person name="Lima T.G."/>
            <person name="Willett C.S."/>
            <person name="Edmands S."/>
            <person name="Li W."/>
            <person name="Burton R.S."/>
        </authorList>
    </citation>
    <scope>NUCLEOTIDE SEQUENCE [LARGE SCALE GENOMIC DNA]</scope>
    <source>
        <strain evidence="11 12">San Diego</strain>
    </source>
</reference>
<feature type="domain" description="SAM" evidence="10">
    <location>
        <begin position="350"/>
        <end position="415"/>
    </location>
</feature>
<dbReference type="Gene3D" id="1.10.150.50">
    <property type="entry name" value="Transcription Factor, Ets-1"/>
    <property type="match status" value="1"/>
</dbReference>
<keyword evidence="5 8" id="KW-0040">ANK repeat</keyword>
<organism evidence="11 12">
    <name type="scientific">Tigriopus californicus</name>
    <name type="common">Marine copepod</name>
    <dbReference type="NCBI Taxonomy" id="6832"/>
    <lineage>
        <taxon>Eukaryota</taxon>
        <taxon>Metazoa</taxon>
        <taxon>Ecdysozoa</taxon>
        <taxon>Arthropoda</taxon>
        <taxon>Crustacea</taxon>
        <taxon>Multicrustacea</taxon>
        <taxon>Hexanauplia</taxon>
        <taxon>Copepoda</taxon>
        <taxon>Harpacticoida</taxon>
        <taxon>Harpacticidae</taxon>
        <taxon>Tigriopus</taxon>
    </lineage>
</organism>
<dbReference type="Pfam" id="PF00536">
    <property type="entry name" value="SAM_1"/>
    <property type="match status" value="1"/>
</dbReference>
<dbReference type="OMA" id="VMYVGTF"/>